<dbReference type="Proteomes" id="UP000248783">
    <property type="component" value="Unassembled WGS sequence"/>
</dbReference>
<protein>
    <submittedName>
        <fullName evidence="2">Uncharacterized protein</fullName>
    </submittedName>
</protein>
<gene>
    <name evidence="2" type="ORF">DNL40_04010</name>
</gene>
<evidence type="ECO:0000313" key="2">
    <source>
        <dbReference type="EMBL" id="PZR54112.1"/>
    </source>
</evidence>
<dbReference type="EMBL" id="QKWH01000002">
    <property type="protein sequence ID" value="PZR54112.1"/>
    <property type="molecule type" value="Genomic_DNA"/>
</dbReference>
<evidence type="ECO:0000256" key="1">
    <source>
        <dbReference type="SAM" id="MobiDB-lite"/>
    </source>
</evidence>
<accession>A0A2W5WTC2</accession>
<organism evidence="2 3">
    <name type="scientific">Xylanimonas oleitrophica</name>
    <dbReference type="NCBI Taxonomy" id="2607479"/>
    <lineage>
        <taxon>Bacteria</taxon>
        <taxon>Bacillati</taxon>
        <taxon>Actinomycetota</taxon>
        <taxon>Actinomycetes</taxon>
        <taxon>Micrococcales</taxon>
        <taxon>Promicromonosporaceae</taxon>
        <taxon>Xylanimonas</taxon>
    </lineage>
</organism>
<dbReference type="AlphaFoldDB" id="A0A2W5WTC2"/>
<name>A0A2W5WTC2_9MICO</name>
<reference evidence="2 3" key="1">
    <citation type="submission" date="2018-06" db="EMBL/GenBank/DDBJ databases">
        <title>Whole genome sequencing of a novel hydrocarbon degrading bacterial strain, PW21 isolated from oil contaminated produced water sample.</title>
        <authorList>
            <person name="Nagkirti P."/>
            <person name="Shaikh A."/>
            <person name="Gowdaman V."/>
            <person name="Engineer A.E."/>
            <person name="Dagar S."/>
            <person name="Dhakephalkar P.K."/>
        </authorList>
    </citation>
    <scope>NUCLEOTIDE SEQUENCE [LARGE SCALE GENOMIC DNA]</scope>
    <source>
        <strain evidence="2 3">PW21</strain>
    </source>
</reference>
<sequence>MTAVVGAEVAAPPIDTAEHRAPAPVPDDAQDFRRVVASAAVADRVGRVSERLFGPEEPVSARVQAWRGRVAARAALLEMLPAAGARATGAQSAAVLDLLREREAVWAALTPARPRRPRPQPW</sequence>
<comment type="caution">
    <text evidence="2">The sequence shown here is derived from an EMBL/GenBank/DDBJ whole genome shotgun (WGS) entry which is preliminary data.</text>
</comment>
<keyword evidence="3" id="KW-1185">Reference proteome</keyword>
<dbReference type="RefSeq" id="WP_111249969.1">
    <property type="nucleotide sequence ID" value="NZ_QKWH01000002.1"/>
</dbReference>
<feature type="region of interest" description="Disordered" evidence="1">
    <location>
        <begin position="1"/>
        <end position="27"/>
    </location>
</feature>
<evidence type="ECO:0000313" key="3">
    <source>
        <dbReference type="Proteomes" id="UP000248783"/>
    </source>
</evidence>
<proteinExistence type="predicted"/>